<dbReference type="Pfam" id="PF04043">
    <property type="entry name" value="PMEI"/>
    <property type="match status" value="1"/>
</dbReference>
<feature type="domain" description="Pectinesterase inhibitor" evidence="2">
    <location>
        <begin position="28"/>
        <end position="133"/>
    </location>
</feature>
<evidence type="ECO:0000313" key="3">
    <source>
        <dbReference type="EMBL" id="GKV22939.1"/>
    </source>
</evidence>
<dbReference type="Gene3D" id="1.20.140.40">
    <property type="entry name" value="Invertase/pectin methylesterase inhibitor family protein"/>
    <property type="match status" value="1"/>
</dbReference>
<comment type="caution">
    <text evidence="3">The sequence shown here is derived from an EMBL/GenBank/DDBJ whole genome shotgun (WGS) entry which is preliminary data.</text>
</comment>
<dbReference type="SMART" id="SM00856">
    <property type="entry name" value="PMEI"/>
    <property type="match status" value="1"/>
</dbReference>
<evidence type="ECO:0000313" key="4">
    <source>
        <dbReference type="Proteomes" id="UP001054252"/>
    </source>
</evidence>
<sequence>MACKQYYTSFSLVVTRIVLLTVHANDPRGLGEVDDLCEKADFKNLCRDTLHSTGTRIRSCSGCSHSYDAAITDLKKALESLKKEDMESLMISLSMVIEDYGSCDDMYVDGPVKSHVGSANKAMIQMAGNCFALASLIQF</sequence>
<evidence type="ECO:0000256" key="1">
    <source>
        <dbReference type="SAM" id="SignalP"/>
    </source>
</evidence>
<evidence type="ECO:0000259" key="2">
    <source>
        <dbReference type="SMART" id="SM00856"/>
    </source>
</evidence>
<accession>A0AAV5KEJ0</accession>
<dbReference type="NCBIfam" id="TIGR01614">
    <property type="entry name" value="PME_inhib"/>
    <property type="match status" value="1"/>
</dbReference>
<name>A0AAV5KEJ0_9ROSI</name>
<reference evidence="3 4" key="1">
    <citation type="journal article" date="2021" name="Commun. Biol.">
        <title>The genome of Shorea leprosula (Dipterocarpaceae) highlights the ecological relevance of drought in aseasonal tropical rainforests.</title>
        <authorList>
            <person name="Ng K.K.S."/>
            <person name="Kobayashi M.J."/>
            <person name="Fawcett J.A."/>
            <person name="Hatakeyama M."/>
            <person name="Paape T."/>
            <person name="Ng C.H."/>
            <person name="Ang C.C."/>
            <person name="Tnah L.H."/>
            <person name="Lee C.T."/>
            <person name="Nishiyama T."/>
            <person name="Sese J."/>
            <person name="O'Brien M.J."/>
            <person name="Copetti D."/>
            <person name="Mohd Noor M.I."/>
            <person name="Ong R.C."/>
            <person name="Putra M."/>
            <person name="Sireger I.Z."/>
            <person name="Indrioko S."/>
            <person name="Kosugi Y."/>
            <person name="Izuno A."/>
            <person name="Isagi Y."/>
            <person name="Lee S.L."/>
            <person name="Shimizu K.K."/>
        </authorList>
    </citation>
    <scope>NUCLEOTIDE SEQUENCE [LARGE SCALE GENOMIC DNA]</scope>
    <source>
        <strain evidence="3">214</strain>
    </source>
</reference>
<dbReference type="InterPro" id="IPR006501">
    <property type="entry name" value="Pectinesterase_inhib_dom"/>
</dbReference>
<organism evidence="3 4">
    <name type="scientific">Rubroshorea leprosula</name>
    <dbReference type="NCBI Taxonomy" id="152421"/>
    <lineage>
        <taxon>Eukaryota</taxon>
        <taxon>Viridiplantae</taxon>
        <taxon>Streptophyta</taxon>
        <taxon>Embryophyta</taxon>
        <taxon>Tracheophyta</taxon>
        <taxon>Spermatophyta</taxon>
        <taxon>Magnoliopsida</taxon>
        <taxon>eudicotyledons</taxon>
        <taxon>Gunneridae</taxon>
        <taxon>Pentapetalae</taxon>
        <taxon>rosids</taxon>
        <taxon>malvids</taxon>
        <taxon>Malvales</taxon>
        <taxon>Dipterocarpaceae</taxon>
        <taxon>Rubroshorea</taxon>
    </lineage>
</organism>
<feature type="signal peptide" evidence="1">
    <location>
        <begin position="1"/>
        <end position="24"/>
    </location>
</feature>
<keyword evidence="4" id="KW-1185">Reference proteome</keyword>
<keyword evidence="1" id="KW-0732">Signal</keyword>
<feature type="chain" id="PRO_5043943927" description="Pectinesterase inhibitor domain-containing protein" evidence="1">
    <location>
        <begin position="25"/>
        <end position="139"/>
    </location>
</feature>
<gene>
    <name evidence="3" type="ORF">SLEP1_g32744</name>
</gene>
<dbReference type="SUPFAM" id="SSF101148">
    <property type="entry name" value="Plant invertase/pectin methylesterase inhibitor"/>
    <property type="match status" value="1"/>
</dbReference>
<dbReference type="CDD" id="cd15800">
    <property type="entry name" value="PMEI-like_2"/>
    <property type="match status" value="1"/>
</dbReference>
<dbReference type="AlphaFoldDB" id="A0AAV5KEJ0"/>
<dbReference type="Proteomes" id="UP001054252">
    <property type="component" value="Unassembled WGS sequence"/>
</dbReference>
<dbReference type="GO" id="GO:0004857">
    <property type="term" value="F:enzyme inhibitor activity"/>
    <property type="evidence" value="ECO:0007669"/>
    <property type="project" value="InterPro"/>
</dbReference>
<dbReference type="InterPro" id="IPR035513">
    <property type="entry name" value="Invertase/methylesterase_inhib"/>
</dbReference>
<protein>
    <recommendedName>
        <fullName evidence="2">Pectinesterase inhibitor domain-containing protein</fullName>
    </recommendedName>
</protein>
<dbReference type="EMBL" id="BPVZ01000061">
    <property type="protein sequence ID" value="GKV22939.1"/>
    <property type="molecule type" value="Genomic_DNA"/>
</dbReference>
<proteinExistence type="predicted"/>